<dbReference type="FunFam" id="3.40.50.1370:FF:000008">
    <property type="entry name" value="Ornithine carbamoyltransferase"/>
    <property type="match status" value="1"/>
</dbReference>
<keyword evidence="3 5" id="KW-0808">Transferase</keyword>
<feature type="binding site" evidence="5">
    <location>
        <position position="77"/>
    </location>
    <ligand>
        <name>carbamoyl phosphate</name>
        <dbReference type="ChEBI" id="CHEBI:58228"/>
    </ligand>
</feature>
<dbReference type="InterPro" id="IPR024904">
    <property type="entry name" value="OTCase_ArgI"/>
</dbReference>
<keyword evidence="5" id="KW-0963">Cytoplasm</keyword>
<feature type="binding site" evidence="5">
    <location>
        <begin position="257"/>
        <end position="258"/>
    </location>
    <ligand>
        <name>carbamoyl phosphate</name>
        <dbReference type="ChEBI" id="CHEBI:58228"/>
    </ligand>
</feature>
<dbReference type="PRINTS" id="PR00100">
    <property type="entry name" value="AOTCASE"/>
</dbReference>
<dbReference type="GO" id="GO:0042450">
    <property type="term" value="P:L-arginine biosynthetic process via ornithine"/>
    <property type="evidence" value="ECO:0007669"/>
    <property type="project" value="UniProtKB-UniRule"/>
</dbReference>
<proteinExistence type="inferred from homology"/>
<dbReference type="InterPro" id="IPR006132">
    <property type="entry name" value="Asp/Orn_carbamoyltranf_P-bd"/>
</dbReference>
<organism evidence="8 9">
    <name type="scientific">Halobacterium jilantaiense</name>
    <dbReference type="NCBI Taxonomy" id="355548"/>
    <lineage>
        <taxon>Archaea</taxon>
        <taxon>Methanobacteriati</taxon>
        <taxon>Methanobacteriota</taxon>
        <taxon>Stenosarchaea group</taxon>
        <taxon>Halobacteria</taxon>
        <taxon>Halobacteriales</taxon>
        <taxon>Halobacteriaceae</taxon>
        <taxon>Halobacterium</taxon>
    </lineage>
</organism>
<feature type="binding site" evidence="5">
    <location>
        <position position="101"/>
    </location>
    <ligand>
        <name>carbamoyl phosphate</name>
        <dbReference type="ChEBI" id="CHEBI:58228"/>
    </ligand>
</feature>
<dbReference type="SUPFAM" id="SSF53671">
    <property type="entry name" value="Aspartate/ornithine carbamoyltransferase"/>
    <property type="match status" value="1"/>
</dbReference>
<dbReference type="EMBL" id="FOJA01000001">
    <property type="protein sequence ID" value="SEW15422.1"/>
    <property type="molecule type" value="Genomic_DNA"/>
</dbReference>
<feature type="domain" description="Aspartate/ornithine carbamoyltransferase carbamoyl-P binding" evidence="7">
    <location>
        <begin position="2"/>
        <end position="141"/>
    </location>
</feature>
<feature type="binding site" evidence="5">
    <location>
        <begin position="225"/>
        <end position="226"/>
    </location>
    <ligand>
        <name>L-ornithine</name>
        <dbReference type="ChEBI" id="CHEBI:46911"/>
    </ligand>
</feature>
<feature type="binding site" evidence="5">
    <location>
        <begin position="128"/>
        <end position="131"/>
    </location>
    <ligand>
        <name>carbamoyl phosphate</name>
        <dbReference type="ChEBI" id="CHEBI:58228"/>
    </ligand>
</feature>
<dbReference type="PANTHER" id="PTHR45753">
    <property type="entry name" value="ORNITHINE CARBAMOYLTRANSFERASE, MITOCHONDRIAL"/>
    <property type="match status" value="1"/>
</dbReference>
<feature type="binding site" evidence="5">
    <location>
        <begin position="50"/>
        <end position="53"/>
    </location>
    <ligand>
        <name>carbamoyl phosphate</name>
        <dbReference type="ChEBI" id="CHEBI:58228"/>
    </ligand>
</feature>
<dbReference type="STRING" id="355548.SAMN04487945_1796"/>
<evidence type="ECO:0000259" key="7">
    <source>
        <dbReference type="Pfam" id="PF02729"/>
    </source>
</evidence>
<comment type="subcellular location">
    <subcellularLocation>
        <location evidence="5">Cytoplasm</location>
    </subcellularLocation>
</comment>
<dbReference type="InterPro" id="IPR036901">
    <property type="entry name" value="Asp/Orn_carbamoylTrfase_sf"/>
</dbReference>
<dbReference type="InterPro" id="IPR002292">
    <property type="entry name" value="Orn/put_carbamltrans"/>
</dbReference>
<feature type="binding site" evidence="5">
    <location>
        <position position="221"/>
    </location>
    <ligand>
        <name>L-ornithine</name>
        <dbReference type="ChEBI" id="CHEBI:46911"/>
    </ligand>
</feature>
<dbReference type="NCBIfam" id="TIGR00658">
    <property type="entry name" value="orni_carb_tr"/>
    <property type="match status" value="1"/>
</dbReference>
<dbReference type="AlphaFoldDB" id="A0A1I0PM28"/>
<evidence type="ECO:0000256" key="3">
    <source>
        <dbReference type="ARBA" id="ARBA00022679"/>
    </source>
</evidence>
<evidence type="ECO:0000313" key="9">
    <source>
        <dbReference type="Proteomes" id="UP000198518"/>
    </source>
</evidence>
<keyword evidence="9" id="KW-1185">Reference proteome</keyword>
<feature type="binding site" evidence="5">
    <location>
        <position position="157"/>
    </location>
    <ligand>
        <name>L-ornithine</name>
        <dbReference type="ChEBI" id="CHEBI:46911"/>
    </ligand>
</feature>
<dbReference type="GO" id="GO:0019240">
    <property type="term" value="P:citrulline biosynthetic process"/>
    <property type="evidence" value="ECO:0007669"/>
    <property type="project" value="TreeGrafter"/>
</dbReference>
<evidence type="ECO:0000256" key="5">
    <source>
        <dbReference type="HAMAP-Rule" id="MF_01109"/>
    </source>
</evidence>
<dbReference type="RefSeq" id="WP_089668965.1">
    <property type="nucleotide sequence ID" value="NZ_FOJA01000001.1"/>
</dbReference>
<evidence type="ECO:0000256" key="1">
    <source>
        <dbReference type="ARBA" id="ARBA00007805"/>
    </source>
</evidence>
<name>A0A1I0PM28_9EURY</name>
<gene>
    <name evidence="8" type="ORF">SAMN04487945_1796</name>
</gene>
<dbReference type="PANTHER" id="PTHR45753:SF3">
    <property type="entry name" value="ORNITHINE TRANSCARBAMYLASE, MITOCHONDRIAL"/>
    <property type="match status" value="1"/>
</dbReference>
<dbReference type="Proteomes" id="UP000198518">
    <property type="component" value="Unassembled WGS sequence"/>
</dbReference>
<dbReference type="Pfam" id="PF02729">
    <property type="entry name" value="OTCace_N"/>
    <property type="match status" value="1"/>
</dbReference>
<comment type="similarity">
    <text evidence="1 5">Belongs to the aspartate/ornithine carbamoyltransferase superfamily. OTCase family.</text>
</comment>
<dbReference type="InterPro" id="IPR006130">
    <property type="entry name" value="Asp/Orn_carbamoylTrfase"/>
</dbReference>
<dbReference type="InterPro" id="IPR006131">
    <property type="entry name" value="Asp_carbamoyltransf_Asp/Orn-bd"/>
</dbReference>
<dbReference type="EC" id="2.1.3.3" evidence="2 5"/>
<dbReference type="NCBIfam" id="NF001986">
    <property type="entry name" value="PRK00779.1"/>
    <property type="match status" value="1"/>
</dbReference>
<accession>A0A1I0PM28</accession>
<feature type="domain" description="Aspartate/ornithine carbamoyltransferase Asp/Orn-binding" evidence="6">
    <location>
        <begin position="148"/>
        <end position="294"/>
    </location>
</feature>
<dbReference type="PROSITE" id="PS00097">
    <property type="entry name" value="CARBAMOYLTRANSFERASE"/>
    <property type="match status" value="1"/>
</dbReference>
<protein>
    <recommendedName>
        <fullName evidence="2 5">Ornithine carbamoyltransferase</fullName>
        <shortName evidence="5">OTCase</shortName>
        <ecNumber evidence="2 5">2.1.3.3</ecNumber>
    </recommendedName>
</protein>
<dbReference type="Pfam" id="PF00185">
    <property type="entry name" value="OTCace"/>
    <property type="match status" value="1"/>
</dbReference>
<dbReference type="PRINTS" id="PR00102">
    <property type="entry name" value="OTCASE"/>
</dbReference>
<dbReference type="GO" id="GO:0016597">
    <property type="term" value="F:amino acid binding"/>
    <property type="evidence" value="ECO:0007669"/>
    <property type="project" value="InterPro"/>
</dbReference>
<evidence type="ECO:0000313" key="8">
    <source>
        <dbReference type="EMBL" id="SEW15422.1"/>
    </source>
</evidence>
<comment type="catalytic activity">
    <reaction evidence="4 5">
        <text>carbamoyl phosphate + L-ornithine = L-citrulline + phosphate + H(+)</text>
        <dbReference type="Rhea" id="RHEA:19513"/>
        <dbReference type="ChEBI" id="CHEBI:15378"/>
        <dbReference type="ChEBI" id="CHEBI:43474"/>
        <dbReference type="ChEBI" id="CHEBI:46911"/>
        <dbReference type="ChEBI" id="CHEBI:57743"/>
        <dbReference type="ChEBI" id="CHEBI:58228"/>
        <dbReference type="EC" id="2.1.3.3"/>
    </reaction>
</comment>
<dbReference type="GO" id="GO:0004585">
    <property type="term" value="F:ornithine carbamoyltransferase activity"/>
    <property type="evidence" value="ECO:0007669"/>
    <property type="project" value="UniProtKB-UniRule"/>
</dbReference>
<dbReference type="HAMAP" id="MF_01109">
    <property type="entry name" value="OTCase"/>
    <property type="match status" value="1"/>
</dbReference>
<reference evidence="8 9" key="1">
    <citation type="submission" date="2016-10" db="EMBL/GenBank/DDBJ databases">
        <authorList>
            <person name="de Groot N.N."/>
        </authorList>
    </citation>
    <scope>NUCLEOTIDE SEQUENCE [LARGE SCALE GENOMIC DNA]</scope>
    <source>
        <strain evidence="8 9">CGMCC 1.5337</strain>
    </source>
</reference>
<sequence length="298" mass="31146">MHFLTIDDLTTDELATVLDDAAALKRAQADGTPHRLLAGRTLAMLFEKPSTRTRLSFEVGMTQLGGHAVFLGEDDIQLGRGEPVADTACALGLYADAVMARVDSHDDLETLAANAGVPVVNGLSDRAHPAQTLADLLTLREVVGDTGTVAWVGDANNVAASFLVGAAMAGYDVRAATPPEFGFEESVVARAEASADATGSEVSVGHDPEAAVAGADAVYTDVWVSMGDEAEREARLAAFEGFQVDADLLGDAAFMHCLPAHRGEEATAGVVDGPNSVVWRQAENRLHAQKALLVDLVA</sequence>
<feature type="binding site" evidence="5">
    <location>
        <position position="285"/>
    </location>
    <ligand>
        <name>carbamoyl phosphate</name>
        <dbReference type="ChEBI" id="CHEBI:58228"/>
    </ligand>
</feature>
<dbReference type="GO" id="GO:0005737">
    <property type="term" value="C:cytoplasm"/>
    <property type="evidence" value="ECO:0007669"/>
    <property type="project" value="UniProtKB-SubCell"/>
</dbReference>
<dbReference type="Gene3D" id="3.40.50.1370">
    <property type="entry name" value="Aspartate/ornithine carbamoyltransferase"/>
    <property type="match status" value="2"/>
</dbReference>
<dbReference type="OrthoDB" id="4696at2157"/>
<evidence type="ECO:0000259" key="6">
    <source>
        <dbReference type="Pfam" id="PF00185"/>
    </source>
</evidence>
<evidence type="ECO:0000256" key="2">
    <source>
        <dbReference type="ARBA" id="ARBA00013007"/>
    </source>
</evidence>
<evidence type="ECO:0000256" key="4">
    <source>
        <dbReference type="ARBA" id="ARBA00048772"/>
    </source>
</evidence>